<gene>
    <name evidence="2" type="ORF">CBW65_01555</name>
</gene>
<feature type="transmembrane region" description="Helical" evidence="1">
    <location>
        <begin position="192"/>
        <end position="208"/>
    </location>
</feature>
<dbReference type="PANTHER" id="PTHR37305:SF1">
    <property type="entry name" value="MEMBRANE PROTEIN"/>
    <property type="match status" value="1"/>
</dbReference>
<evidence type="ECO:0000313" key="2">
    <source>
        <dbReference type="EMBL" id="ARU59888.1"/>
    </source>
</evidence>
<keyword evidence="1" id="KW-0472">Membrane</keyword>
<protein>
    <recommendedName>
        <fullName evidence="4">ABC transporter permease</fullName>
    </recommendedName>
</protein>
<evidence type="ECO:0008006" key="4">
    <source>
        <dbReference type="Google" id="ProtNLM"/>
    </source>
</evidence>
<accession>A0A1Y0IHD3</accession>
<dbReference type="Proteomes" id="UP000195437">
    <property type="component" value="Chromosome"/>
</dbReference>
<organism evidence="2 3">
    <name type="scientific">Tumebacillus avium</name>
    <dbReference type="NCBI Taxonomy" id="1903704"/>
    <lineage>
        <taxon>Bacteria</taxon>
        <taxon>Bacillati</taxon>
        <taxon>Bacillota</taxon>
        <taxon>Bacilli</taxon>
        <taxon>Bacillales</taxon>
        <taxon>Alicyclobacillaceae</taxon>
        <taxon>Tumebacillus</taxon>
    </lineage>
</organism>
<keyword evidence="1" id="KW-1133">Transmembrane helix</keyword>
<dbReference type="OrthoDB" id="2381398at2"/>
<feature type="transmembrane region" description="Helical" evidence="1">
    <location>
        <begin position="106"/>
        <end position="130"/>
    </location>
</feature>
<feature type="transmembrane region" description="Helical" evidence="1">
    <location>
        <begin position="220"/>
        <end position="242"/>
    </location>
</feature>
<evidence type="ECO:0000256" key="1">
    <source>
        <dbReference type="SAM" id="Phobius"/>
    </source>
</evidence>
<dbReference type="EMBL" id="CP021434">
    <property type="protein sequence ID" value="ARU59888.1"/>
    <property type="molecule type" value="Genomic_DNA"/>
</dbReference>
<reference evidence="3" key="1">
    <citation type="submission" date="2017-05" db="EMBL/GenBank/DDBJ databases">
        <authorList>
            <person name="Sung H."/>
        </authorList>
    </citation>
    <scope>NUCLEOTIDE SEQUENCE [LARGE SCALE GENOMIC DNA]</scope>
    <source>
        <strain evidence="3">AR23208</strain>
    </source>
</reference>
<feature type="transmembrane region" description="Helical" evidence="1">
    <location>
        <begin position="17"/>
        <end position="37"/>
    </location>
</feature>
<evidence type="ECO:0000313" key="3">
    <source>
        <dbReference type="Proteomes" id="UP000195437"/>
    </source>
</evidence>
<dbReference type="PANTHER" id="PTHR37305">
    <property type="entry name" value="INTEGRAL MEMBRANE PROTEIN-RELATED"/>
    <property type="match status" value="1"/>
</dbReference>
<dbReference type="AlphaFoldDB" id="A0A1Y0IHD3"/>
<keyword evidence="1" id="KW-0812">Transmembrane</keyword>
<dbReference type="RefSeq" id="WP_087455275.1">
    <property type="nucleotide sequence ID" value="NZ_CP021434.1"/>
</dbReference>
<name>A0A1Y0IHD3_9BACL</name>
<dbReference type="Pfam" id="PF12730">
    <property type="entry name" value="ABC2_membrane_4"/>
    <property type="match status" value="1"/>
</dbReference>
<keyword evidence="3" id="KW-1185">Reference proteome</keyword>
<proteinExistence type="predicted"/>
<sequence length="249" mass="27736">MWAVWQAEAYKYFKTKLWWGTLLLIAVPPLLNLLLWIEQMSREPQFVLTFAEASQQNLFLIAILFGPLVVCLLSTLSITSETQNGTLRYVLTSQIKRWQLVLGKALWVLAWNSLLLLFAYLLNLALAAMFGASGTIPFVDTLLSWLVLSASLAAMIPVYLLMSLLIPNFFVPVGFALVGTFLGLILSSSKYIAIYPFTSSTIFLMLLQGDKLEMELVGTLPVWIGVLCTLGIGGLLLTTILFQRKDVAH</sequence>
<feature type="transmembrane region" description="Helical" evidence="1">
    <location>
        <begin position="166"/>
        <end position="185"/>
    </location>
</feature>
<feature type="transmembrane region" description="Helical" evidence="1">
    <location>
        <begin position="142"/>
        <end position="160"/>
    </location>
</feature>
<feature type="transmembrane region" description="Helical" evidence="1">
    <location>
        <begin position="58"/>
        <end position="78"/>
    </location>
</feature>
<dbReference type="KEGG" id="tum:CBW65_01555"/>